<name>A0A9P0FS18_CHRIL</name>
<feature type="domain" description="EGF-like" evidence="4">
    <location>
        <begin position="1139"/>
        <end position="1167"/>
    </location>
</feature>
<feature type="domain" description="EGF-like" evidence="4">
    <location>
        <begin position="870"/>
        <end position="911"/>
    </location>
</feature>
<keyword evidence="6" id="KW-1185">Reference proteome</keyword>
<proteinExistence type="predicted"/>
<feature type="domain" description="EGF-like" evidence="4">
    <location>
        <begin position="228"/>
        <end position="270"/>
    </location>
</feature>
<accession>A0A9P0FS18</accession>
<dbReference type="InterPro" id="IPR036084">
    <property type="entry name" value="Ser_inhib-like_sf"/>
</dbReference>
<evidence type="ECO:0000256" key="2">
    <source>
        <dbReference type="ARBA" id="ARBA00023157"/>
    </source>
</evidence>
<evidence type="ECO:0000256" key="1">
    <source>
        <dbReference type="ARBA" id="ARBA00022690"/>
    </source>
</evidence>
<dbReference type="SMART" id="SM00181">
    <property type="entry name" value="EGF"/>
    <property type="match status" value="24"/>
</dbReference>
<dbReference type="SMART" id="SM00261">
    <property type="entry name" value="FU"/>
    <property type="match status" value="8"/>
</dbReference>
<reference evidence="5" key="1">
    <citation type="submission" date="2021-12" db="EMBL/GenBank/DDBJ databases">
        <authorList>
            <person name="King R."/>
        </authorList>
    </citation>
    <scope>NUCLEOTIDE SEQUENCE</scope>
</reference>
<feature type="domain" description="EGF-like" evidence="4">
    <location>
        <begin position="551"/>
        <end position="593"/>
    </location>
</feature>
<protein>
    <recommendedName>
        <fullName evidence="4">EGF-like domain-containing protein</fullName>
    </recommendedName>
</protein>
<feature type="domain" description="EGF-like" evidence="4">
    <location>
        <begin position="354"/>
        <end position="396"/>
    </location>
</feature>
<dbReference type="PANTHER" id="PTHR23259">
    <property type="entry name" value="RIDDLE"/>
    <property type="match status" value="1"/>
</dbReference>
<feature type="domain" description="EGF-like" evidence="4">
    <location>
        <begin position="291"/>
        <end position="333"/>
    </location>
</feature>
<keyword evidence="1" id="KW-0646">Protease inhibitor</keyword>
<dbReference type="InterPro" id="IPR000742">
    <property type="entry name" value="EGF"/>
</dbReference>
<feature type="domain" description="EGF-like" evidence="4">
    <location>
        <begin position="807"/>
        <end position="849"/>
    </location>
</feature>
<evidence type="ECO:0000256" key="3">
    <source>
        <dbReference type="SAM" id="SignalP"/>
    </source>
</evidence>
<dbReference type="GO" id="GO:0030414">
    <property type="term" value="F:peptidase inhibitor activity"/>
    <property type="evidence" value="ECO:0007669"/>
    <property type="project" value="UniProtKB-KW"/>
</dbReference>
<feature type="domain" description="EGF-like" evidence="4">
    <location>
        <begin position="1700"/>
        <end position="1736"/>
    </location>
</feature>
<feature type="domain" description="EGF-like" evidence="4">
    <location>
        <begin position="618"/>
        <end position="655"/>
    </location>
</feature>
<keyword evidence="2" id="KW-1015">Disulfide bond</keyword>
<dbReference type="InterPro" id="IPR002919">
    <property type="entry name" value="TIL_dom"/>
</dbReference>
<feature type="domain" description="EGF-like" evidence="4">
    <location>
        <begin position="1437"/>
        <end position="1479"/>
    </location>
</feature>
<gene>
    <name evidence="5" type="ORF">CINC_LOCUS2145</name>
</gene>
<feature type="domain" description="EGF-like" evidence="4">
    <location>
        <begin position="1379"/>
        <end position="1417"/>
    </location>
</feature>
<feature type="signal peptide" evidence="3">
    <location>
        <begin position="1"/>
        <end position="18"/>
    </location>
</feature>
<organism evidence="5 6">
    <name type="scientific">Chrysodeixis includens</name>
    <name type="common">Soybean looper</name>
    <name type="synonym">Pseudoplusia includens</name>
    <dbReference type="NCBI Taxonomy" id="689277"/>
    <lineage>
        <taxon>Eukaryota</taxon>
        <taxon>Metazoa</taxon>
        <taxon>Ecdysozoa</taxon>
        <taxon>Arthropoda</taxon>
        <taxon>Hexapoda</taxon>
        <taxon>Insecta</taxon>
        <taxon>Pterygota</taxon>
        <taxon>Neoptera</taxon>
        <taxon>Endopterygota</taxon>
        <taxon>Lepidoptera</taxon>
        <taxon>Glossata</taxon>
        <taxon>Ditrysia</taxon>
        <taxon>Noctuoidea</taxon>
        <taxon>Noctuidae</taxon>
        <taxon>Plusiinae</taxon>
        <taxon>Chrysodeixis</taxon>
    </lineage>
</organism>
<evidence type="ECO:0000259" key="4">
    <source>
        <dbReference type="SMART" id="SM00181"/>
    </source>
</evidence>
<dbReference type="CDD" id="cd19941">
    <property type="entry name" value="TIL"/>
    <property type="match status" value="16"/>
</dbReference>
<feature type="domain" description="EGF-like" evidence="4">
    <location>
        <begin position="746"/>
        <end position="787"/>
    </location>
</feature>
<evidence type="ECO:0000313" key="5">
    <source>
        <dbReference type="EMBL" id="CAH0583153.1"/>
    </source>
</evidence>
<dbReference type="InterPro" id="IPR006212">
    <property type="entry name" value="Furin_repeat"/>
</dbReference>
<dbReference type="Proteomes" id="UP001154114">
    <property type="component" value="Chromosome 12"/>
</dbReference>
<dbReference type="InterPro" id="IPR051368">
    <property type="entry name" value="SerProtInhib-TIL_Domain"/>
</dbReference>
<dbReference type="Pfam" id="PF01826">
    <property type="entry name" value="TIL"/>
    <property type="match status" value="19"/>
</dbReference>
<dbReference type="OrthoDB" id="5945029at2759"/>
<feature type="domain" description="EGF-like" evidence="4">
    <location>
        <begin position="1190"/>
        <end position="1228"/>
    </location>
</feature>
<feature type="domain" description="EGF-like" evidence="4">
    <location>
        <begin position="694"/>
        <end position="722"/>
    </location>
</feature>
<keyword evidence="3" id="KW-0732">Signal</keyword>
<evidence type="ECO:0000313" key="6">
    <source>
        <dbReference type="Proteomes" id="UP001154114"/>
    </source>
</evidence>
<feature type="domain" description="EGF-like" evidence="4">
    <location>
        <begin position="173"/>
        <end position="208"/>
    </location>
</feature>
<sequence length="2322" mass="248902">MLVVTGFFILTFTGGVFSATEPEKCKDEESCLKHEYFTKNNPICVRTCANRLDPVKINCDPYTGCACEEGYVRKYEDGTGPCIRETKCGGNPTCGANKTYVNCNVGCPNNYCPRDDSRGIVACDPPYPCPGGCACNSGYLILSDEDNQCVLSSECPPVNCTRPNEVWDPNPTKCFDERCGSKCENNGQSAPRCVCKDGFFRNDSDICVPESECPTQACNGDPNASFSSCLSSCPKTCSNKDKVLICPAVCSGTGCKCNPGYVLNDDGLCVKPEECPASEGCNGDPNAEFSDCITACPRTCENQEDDPFCPVSCDRGGCVCKSGFVLNTNGSCIKPEECTGPRGCNGDPNAQFSECPSACPLTCNNKEIINTCAPACERAGCECKPGFVLNDSGLCIKPKECPGGSPRCAGNQTYVDCTACATDYCPTSGSRGFLACSIAYPCPGGCACTNGYSVISYEDPRCILTSDCPPPDSKTKCSKPNEIWDENPSACYPEKCENRDGACDDLIKKIRVFPRCVCAEGYYRNKDNDCVPESECPPIGCNGDPNAMFSGCLTGCPRTCEDQEDDEKCPVSCDSGGCVCKPGFVLNPNGTCIKPEQCTEPRGCNGDPNAKFSDCPSPCPVACDNKEQNATCSGCGPAGCECKPNYVLNSDGRCVKPKECPGGLPTCPANQTYVDCTACASDNCATLDIRGQFACSIAYPCPGGCVCSSGYASLSYEDQRCVLALDCPPSSKCPKPNEIWDENPSACYPEKCENRDGACDELIRNITVFPRCVCVKGYYRNQDNDCVPESECPPIACNGDPNAMFSGCLTGCPRTCEDQEDDEKCPVSCDSGGCVCKPGFVLSPSGSCIKPEQCTGPRGCNGDPNAKFSDCPSVCPVSCDNKEQNATCSGCGPAGCECKPNYVLNSDGRCVKPKDCPGGSPTCPANQTYVDCTVCASDDCATLDIRGQFACSIAYPCPGGCVCSSGYASLSYEDQRCVLISECPPITCTRPNEVWDPKPTRCYRETCEDRDNKECYVAADNPRCVCKEGYYRNVENVCVPESECPPLGCNGDLNATFSFCLSGCPETCKNKGEDIICTDDCKGTGCACKSGYVLNDAGLCIKPEDCPGSPTCSANQTYVDCTTCATNYCPIDDNRGLVSCAVAYPCPSGCVCKSGYLALSYEDNQCILASECPPVQCTRPNEEWNPNPSDCYSEKCSDTDGVCEYVANDKPRCVCKEGYLRNDDQICIPKSQCPPGCNGDRNATFNSCLSACPITCANQNEAFGCIDVCKTGCDCNLGYVLNQDTGLCVKPIDCPGGKPTCGVNETYVDCLGCSTNYCPTSDSRGIVECSIAYPCPGGCTCSNGYLALSAEDKRCVLASECPPVQCTRPNEVWDPKPSKCYSEKCDDRESFCLYTGPDKPRCVCLEGFYRNEDDICVPQAECPPIGCGGDQNATFRGCLSPCRTTCANRDQSFGCPAVCSGAGCDCNPGYVYNEFNQCIKPEDCPADPKCNGDRNATFQFCPSSCRASCDNPEQSGACSEVCAPEGCGCKNGYILLPETGQCVAPIDCPGGIPKCPANESYQFCKISCLTDYCPANDSLTSFSCNYVFPCRGGCVCEEGYLRLSNENPQCVPSAECPPVECTRPNEIWDPNPSGCLLERCEEMGSDCDIPIQPYPKCVCEPGYFRNASDICVPAAECPSNGCKGDLNASYRDCLSACPTTCANKDLNIECIEVCMPAGCVCNDGYVMLSDTNDICIKIEDCPAESQCGGDRNATFKTCPSPCHATCDNPESFRICPDVCDPDGCVCKSGYLLTQEEDGKCVDPSDCPGGSPTCPANEEYVDCKVLCPSNYCPTIFDDSSSLVICDPIFPCPGGCVCKEGHLRFNETDDRCVPVSECPQLECTKPNEVWEPNPPKCLRERCDSRNLDCDFQIQQPPRCICKPGYFRNQDDVCVLASECSAPQPKCGLNEVSVPCRTVCPPQNCEIPYTDYACTEETKICEPGCDCLPNHLRNGSGICVPNEECPYPSTPVCGINEIARDCKTLCPPQTCLSKYALFRCIDEIPCEPGCDCVANYLRDENGKCVPSEKCPPLPPACSVSEECKRTCASPNPPNCPYLPPEENIDGCNCKMGYVLSTSGGVCVKIEECPSELACNGDQNARPKQCPLPCPSTCESPDAVPCKKMCDPIGCECKPGFILSNITGQCILPNQCPGGNPCGDSGRFVYCKSSCPQDYCPTDDSRGIIACDPSPECLSGCICDLNHKRKSIDDPTCVVSSDCPPVQCTRPNEEWSGCPSACLQERCEDIHNRPIQCNTLVLNCQPSCVCKKDHFRNATDICIPAKDCPC</sequence>
<feature type="domain" description="EGF-like" evidence="4">
    <location>
        <begin position="950"/>
        <end position="978"/>
    </location>
</feature>
<feature type="domain" description="EGF-like" evidence="4">
    <location>
        <begin position="1620"/>
        <end position="1672"/>
    </location>
</feature>
<dbReference type="Gene3D" id="2.10.25.10">
    <property type="entry name" value="Laminin"/>
    <property type="match status" value="34"/>
</dbReference>
<feature type="domain" description="EGF-like" evidence="4">
    <location>
        <begin position="435"/>
        <end position="463"/>
    </location>
</feature>
<feature type="domain" description="EGF-like" evidence="4">
    <location>
        <begin position="987"/>
        <end position="1039"/>
    </location>
</feature>
<feature type="chain" id="PRO_5040306594" description="EGF-like domain-containing protein" evidence="3">
    <location>
        <begin position="19"/>
        <end position="2322"/>
    </location>
</feature>
<dbReference type="EMBL" id="LR824015">
    <property type="protein sequence ID" value="CAH0583153.1"/>
    <property type="molecule type" value="Genomic_DNA"/>
</dbReference>
<feature type="domain" description="EGF-like" evidence="4">
    <location>
        <begin position="490"/>
        <end position="531"/>
    </location>
</feature>
<feature type="domain" description="EGF-like" evidence="4">
    <location>
        <begin position="1880"/>
        <end position="1932"/>
    </location>
</feature>
<dbReference type="SUPFAM" id="SSF57567">
    <property type="entry name" value="Serine protease inhibitors"/>
    <property type="match status" value="30"/>
</dbReference>
<feature type="domain" description="EGF-like" evidence="4">
    <location>
        <begin position="1328"/>
        <end position="1356"/>
    </location>
</feature>
<feature type="domain" description="EGF-like" evidence="4">
    <location>
        <begin position="2141"/>
        <end position="2183"/>
    </location>
</feature>
<dbReference type="PANTHER" id="PTHR23259:SF70">
    <property type="entry name" value="ACCESSORY GLAND PROTEIN ACP62F-RELATED"/>
    <property type="match status" value="1"/>
</dbReference>
<feature type="domain" description="EGF-like" evidence="4">
    <location>
        <begin position="1059"/>
        <end position="1101"/>
    </location>
</feature>